<dbReference type="PANTHER" id="PTHR43968">
    <property type="match status" value="1"/>
</dbReference>
<reference evidence="2 3" key="1">
    <citation type="submission" date="2019-07" db="EMBL/GenBank/DDBJ databases">
        <title>Reclasification of Spiribacter aquaticus.</title>
        <authorList>
            <person name="Leon M.J."/>
            <person name="Sanchez-Porro C."/>
            <person name="Ventosa A."/>
        </authorList>
    </citation>
    <scope>NUCLEOTIDE SEQUENCE [LARGE SCALE GENOMIC DNA]</scope>
    <source>
        <strain evidence="2 3">SP30</strain>
    </source>
</reference>
<evidence type="ECO:0000259" key="1">
    <source>
        <dbReference type="PROSITE" id="PS50404"/>
    </source>
</evidence>
<dbReference type="GO" id="GO:0016740">
    <property type="term" value="F:transferase activity"/>
    <property type="evidence" value="ECO:0007669"/>
    <property type="project" value="UniProtKB-KW"/>
</dbReference>
<comment type="caution">
    <text evidence="2">The sequence shown here is derived from an EMBL/GenBank/DDBJ whole genome shotgun (WGS) entry which is preliminary data.</text>
</comment>
<dbReference type="GO" id="GO:0005737">
    <property type="term" value="C:cytoplasm"/>
    <property type="evidence" value="ECO:0007669"/>
    <property type="project" value="TreeGrafter"/>
</dbReference>
<dbReference type="Pfam" id="PF13417">
    <property type="entry name" value="GST_N_3"/>
    <property type="match status" value="1"/>
</dbReference>
<keyword evidence="3" id="KW-1185">Reference proteome</keyword>
<dbReference type="PANTHER" id="PTHR43968:SF6">
    <property type="entry name" value="GLUTATHIONE S-TRANSFERASE OMEGA"/>
    <property type="match status" value="1"/>
</dbReference>
<dbReference type="InterPro" id="IPR036249">
    <property type="entry name" value="Thioredoxin-like_sf"/>
</dbReference>
<dbReference type="InterPro" id="IPR050983">
    <property type="entry name" value="GST_Omega/HSP26"/>
</dbReference>
<dbReference type="SUPFAM" id="SSF47616">
    <property type="entry name" value="GST C-terminal domain-like"/>
    <property type="match status" value="1"/>
</dbReference>
<dbReference type="EMBL" id="VMKP01000001">
    <property type="protein sequence ID" value="TVO66209.1"/>
    <property type="molecule type" value="Genomic_DNA"/>
</dbReference>
<dbReference type="SUPFAM" id="SSF52833">
    <property type="entry name" value="Thioredoxin-like"/>
    <property type="match status" value="1"/>
</dbReference>
<evidence type="ECO:0000313" key="3">
    <source>
        <dbReference type="Proteomes" id="UP000316688"/>
    </source>
</evidence>
<sequence>MKLFTSPTSPYARLVRVTLLEKQLQDRVDYRFVDPWASPAELVAVNTHSRVPTLVMPSGQVLCEAAVIALFLERRYPEPRLMPRDAVESVHARLGQAIGCIDNGAGVITERRHGDPHTPLARRRFDALERAANALAVGVEGQAPAEDPDLGDLATAVALAWVDFRFGGEIPWRAAQPAAGEWLARMLERPSFTATPPPVV</sequence>
<dbReference type="RefSeq" id="WP_144346793.1">
    <property type="nucleotide sequence ID" value="NZ_VMKP01000001.1"/>
</dbReference>
<dbReference type="AlphaFoldDB" id="A0A557RM04"/>
<dbReference type="Gene3D" id="3.40.30.10">
    <property type="entry name" value="Glutaredoxin"/>
    <property type="match status" value="1"/>
</dbReference>
<proteinExistence type="predicted"/>
<keyword evidence="2" id="KW-0808">Transferase</keyword>
<feature type="domain" description="GST N-terminal" evidence="1">
    <location>
        <begin position="1"/>
        <end position="80"/>
    </location>
</feature>
<dbReference type="PROSITE" id="PS50404">
    <property type="entry name" value="GST_NTER"/>
    <property type="match status" value="1"/>
</dbReference>
<accession>A0A557RM04</accession>
<organism evidence="2 3">
    <name type="scientific">Spiribacter aquaticus</name>
    <dbReference type="NCBI Taxonomy" id="1935996"/>
    <lineage>
        <taxon>Bacteria</taxon>
        <taxon>Pseudomonadati</taxon>
        <taxon>Pseudomonadota</taxon>
        <taxon>Gammaproteobacteria</taxon>
        <taxon>Chromatiales</taxon>
        <taxon>Ectothiorhodospiraceae</taxon>
        <taxon>Spiribacter</taxon>
    </lineage>
</organism>
<dbReference type="Proteomes" id="UP000316688">
    <property type="component" value="Unassembled WGS sequence"/>
</dbReference>
<name>A0A557RM04_9GAMM</name>
<protein>
    <submittedName>
        <fullName evidence="2">Glutathione S-transferase family protein</fullName>
    </submittedName>
</protein>
<dbReference type="InterPro" id="IPR004045">
    <property type="entry name" value="Glutathione_S-Trfase_N"/>
</dbReference>
<gene>
    <name evidence="2" type="ORF">FPL11_00460</name>
</gene>
<dbReference type="Gene3D" id="1.20.1050.10">
    <property type="match status" value="1"/>
</dbReference>
<evidence type="ECO:0000313" key="2">
    <source>
        <dbReference type="EMBL" id="TVO66209.1"/>
    </source>
</evidence>
<dbReference type="InterPro" id="IPR036282">
    <property type="entry name" value="Glutathione-S-Trfase_C_sf"/>
</dbReference>